<accession>A0A9P9KD06</accession>
<comment type="caution">
    <text evidence="2">The sequence shown here is derived from an EMBL/GenBank/DDBJ whole genome shotgun (WGS) entry which is preliminary data.</text>
</comment>
<reference evidence="2" key="1">
    <citation type="journal article" date="2021" name="Nat. Commun.">
        <title>Genetic determinants of endophytism in the Arabidopsis root mycobiome.</title>
        <authorList>
            <person name="Mesny F."/>
            <person name="Miyauchi S."/>
            <person name="Thiergart T."/>
            <person name="Pickel B."/>
            <person name="Atanasova L."/>
            <person name="Karlsson M."/>
            <person name="Huettel B."/>
            <person name="Barry K.W."/>
            <person name="Haridas S."/>
            <person name="Chen C."/>
            <person name="Bauer D."/>
            <person name="Andreopoulos W."/>
            <person name="Pangilinan J."/>
            <person name="LaButti K."/>
            <person name="Riley R."/>
            <person name="Lipzen A."/>
            <person name="Clum A."/>
            <person name="Drula E."/>
            <person name="Henrissat B."/>
            <person name="Kohler A."/>
            <person name="Grigoriev I.V."/>
            <person name="Martin F.M."/>
            <person name="Hacquard S."/>
        </authorList>
    </citation>
    <scope>NUCLEOTIDE SEQUENCE</scope>
    <source>
        <strain evidence="2">FSSC 5 MPI-SDFR-AT-0091</strain>
    </source>
</reference>
<organism evidence="2 3">
    <name type="scientific">Fusarium solani</name>
    <name type="common">Filamentous fungus</name>
    <dbReference type="NCBI Taxonomy" id="169388"/>
    <lineage>
        <taxon>Eukaryota</taxon>
        <taxon>Fungi</taxon>
        <taxon>Dikarya</taxon>
        <taxon>Ascomycota</taxon>
        <taxon>Pezizomycotina</taxon>
        <taxon>Sordariomycetes</taxon>
        <taxon>Hypocreomycetidae</taxon>
        <taxon>Hypocreales</taxon>
        <taxon>Nectriaceae</taxon>
        <taxon>Fusarium</taxon>
        <taxon>Fusarium solani species complex</taxon>
    </lineage>
</organism>
<evidence type="ECO:0008006" key="4">
    <source>
        <dbReference type="Google" id="ProtNLM"/>
    </source>
</evidence>
<name>A0A9P9KD06_FUSSL</name>
<protein>
    <recommendedName>
        <fullName evidence="4">CBM-cenC domain-containing protein</fullName>
    </recommendedName>
</protein>
<proteinExistence type="predicted"/>
<evidence type="ECO:0000313" key="3">
    <source>
        <dbReference type="Proteomes" id="UP000736672"/>
    </source>
</evidence>
<dbReference type="SUPFAM" id="SSF69349">
    <property type="entry name" value="Phage fibre proteins"/>
    <property type="match status" value="1"/>
</dbReference>
<feature type="signal peptide" evidence="1">
    <location>
        <begin position="1"/>
        <end position="21"/>
    </location>
</feature>
<dbReference type="AlphaFoldDB" id="A0A9P9KD06"/>
<sequence length="277" mass="29047">MARRSLFAVATLAFGILGANAGPCRPPTTVTSVVETSSTAVAETSSTTLVEASSTTVVEGSSTTVVESSSTTVVESSSTTVAESSSTTLFETSTSLAESSSTTIAETSTTSEAPDCDTTQVLVNPSFDDDDGAPWTGIGNIRSDYESRTGSHNLRAEFNSGGVETYTISQTLTNLNGPYRLSYYWRVAGISAWPGGGDFFCRIVPTVGTRQFNGVSPSSGPNSWTEATEVWTPSSPSGHVDQATVSFTINCNGDFNHMVLAIDDVTFTEIKCEPLST</sequence>
<dbReference type="Gene3D" id="2.60.120.260">
    <property type="entry name" value="Galactose-binding domain-like"/>
    <property type="match status" value="1"/>
</dbReference>
<keyword evidence="1" id="KW-0732">Signal</keyword>
<dbReference type="Proteomes" id="UP000736672">
    <property type="component" value="Unassembled WGS sequence"/>
</dbReference>
<keyword evidence="3" id="KW-1185">Reference proteome</keyword>
<feature type="chain" id="PRO_5040139023" description="CBM-cenC domain-containing protein" evidence="1">
    <location>
        <begin position="22"/>
        <end position="277"/>
    </location>
</feature>
<dbReference type="EMBL" id="JAGTJS010000011">
    <property type="protein sequence ID" value="KAH7252915.1"/>
    <property type="molecule type" value="Genomic_DNA"/>
</dbReference>
<dbReference type="OrthoDB" id="5099324at2759"/>
<evidence type="ECO:0000256" key="1">
    <source>
        <dbReference type="SAM" id="SignalP"/>
    </source>
</evidence>
<evidence type="ECO:0000313" key="2">
    <source>
        <dbReference type="EMBL" id="KAH7252915.1"/>
    </source>
</evidence>
<gene>
    <name evidence="2" type="ORF">B0J15DRAFT_36865</name>
</gene>